<dbReference type="AlphaFoldDB" id="A0A835WAV1"/>
<accession>A0A835WAV1</accession>
<dbReference type="Proteomes" id="UP000613740">
    <property type="component" value="Unassembled WGS sequence"/>
</dbReference>
<protein>
    <submittedName>
        <fullName evidence="1">Uncharacterized protein</fullName>
    </submittedName>
</protein>
<name>A0A835WAV1_9CHLO</name>
<dbReference type="EMBL" id="JAEHOD010000030">
    <property type="protein sequence ID" value="KAG2443974.1"/>
    <property type="molecule type" value="Genomic_DNA"/>
</dbReference>
<sequence>MGRRTDYTNADGKETHKTAMFASFKDSHQFMPCALAKLVDSLKASDKARRTDSFTITRGYLRGKGYTDAQIDLLLQKGIFPYSWFDDASKLDYPGLPSQDAFKDE</sequence>
<evidence type="ECO:0000313" key="1">
    <source>
        <dbReference type="EMBL" id="KAG2443971.1"/>
    </source>
</evidence>
<keyword evidence="3" id="KW-1185">Reference proteome</keyword>
<dbReference type="EMBL" id="JAEHOD010000030">
    <property type="protein sequence ID" value="KAG2443971.1"/>
    <property type="molecule type" value="Genomic_DNA"/>
</dbReference>
<gene>
    <name evidence="1" type="ORF">HYH02_009172</name>
    <name evidence="2" type="ORF">HYH02_009175</name>
</gene>
<evidence type="ECO:0000313" key="2">
    <source>
        <dbReference type="EMBL" id="KAG2443974.1"/>
    </source>
</evidence>
<comment type="caution">
    <text evidence="1">The sequence shown here is derived from an EMBL/GenBank/DDBJ whole genome shotgun (WGS) entry which is preliminary data.</text>
</comment>
<organism evidence="1 3">
    <name type="scientific">Chlamydomonas schloesseri</name>
    <dbReference type="NCBI Taxonomy" id="2026947"/>
    <lineage>
        <taxon>Eukaryota</taxon>
        <taxon>Viridiplantae</taxon>
        <taxon>Chlorophyta</taxon>
        <taxon>core chlorophytes</taxon>
        <taxon>Chlorophyceae</taxon>
        <taxon>CS clade</taxon>
        <taxon>Chlamydomonadales</taxon>
        <taxon>Chlamydomonadaceae</taxon>
        <taxon>Chlamydomonas</taxon>
    </lineage>
</organism>
<dbReference type="OrthoDB" id="8191949at2759"/>
<reference evidence="1" key="1">
    <citation type="journal article" date="2020" name="bioRxiv">
        <title>Comparative genomics of Chlamydomonas.</title>
        <authorList>
            <person name="Craig R.J."/>
            <person name="Hasan A.R."/>
            <person name="Ness R.W."/>
            <person name="Keightley P.D."/>
        </authorList>
    </citation>
    <scope>NUCLEOTIDE SEQUENCE</scope>
    <source>
        <strain evidence="1">CCAP 11/173</strain>
    </source>
</reference>
<proteinExistence type="predicted"/>
<evidence type="ECO:0000313" key="3">
    <source>
        <dbReference type="Proteomes" id="UP000613740"/>
    </source>
</evidence>